<protein>
    <submittedName>
        <fullName evidence="1">Uncharacterized protein</fullName>
    </submittedName>
</protein>
<evidence type="ECO:0000313" key="2">
    <source>
        <dbReference type="Proteomes" id="UP000313645"/>
    </source>
</evidence>
<name>A0ABY1ZME7_9GAMM</name>
<dbReference type="EMBL" id="SJDL01000008">
    <property type="protein sequence ID" value="TBW57483.1"/>
    <property type="molecule type" value="Genomic_DNA"/>
</dbReference>
<keyword evidence="2" id="KW-1185">Reference proteome</keyword>
<gene>
    <name evidence="1" type="ORF">EZI54_07430</name>
</gene>
<proteinExistence type="predicted"/>
<organism evidence="1 2">
    <name type="scientific">Marinobacter halodurans</name>
    <dbReference type="NCBI Taxonomy" id="2528979"/>
    <lineage>
        <taxon>Bacteria</taxon>
        <taxon>Pseudomonadati</taxon>
        <taxon>Pseudomonadota</taxon>
        <taxon>Gammaproteobacteria</taxon>
        <taxon>Pseudomonadales</taxon>
        <taxon>Marinobacteraceae</taxon>
        <taxon>Marinobacter</taxon>
    </lineage>
</organism>
<dbReference type="RefSeq" id="WP_131480584.1">
    <property type="nucleotide sequence ID" value="NZ_SJDL01000008.1"/>
</dbReference>
<comment type="caution">
    <text evidence="1">The sequence shown here is derived from an EMBL/GenBank/DDBJ whole genome shotgun (WGS) entry which is preliminary data.</text>
</comment>
<evidence type="ECO:0000313" key="1">
    <source>
        <dbReference type="EMBL" id="TBW57483.1"/>
    </source>
</evidence>
<accession>A0ABY1ZME7</accession>
<sequence length="241" mass="27537">MIMTDMALIERCNMAESPINWCWQFHAVLSPGTSLQTLCRHGERILPAENFQPPFAMPADHSPVREGFWSIVDINDSHDSDPFDPTNVSCDLIDGAHCTTYERYYDFLKGFRTIIESWELTNSQKRKALQDWFAEQEYPDVIYTLGGPENILDRYFPSYLLTLNDQGLSLKSLQALRLAGIDSPYALARISDSELANVNQFVANEWALLTSIRDQVRQAQTWTGEASVSDQLKDPYVQLIY</sequence>
<reference evidence="1 2" key="1">
    <citation type="submission" date="2019-02" db="EMBL/GenBank/DDBJ databases">
        <title>Marinobacter halodurans sp. nov., a marine bacterium isolated from sea tidal flat.</title>
        <authorList>
            <person name="Yoo Y."/>
            <person name="Lee D.W."/>
            <person name="Kim B.S."/>
            <person name="Kim J.-J."/>
        </authorList>
    </citation>
    <scope>NUCLEOTIDE SEQUENCE [LARGE SCALE GENOMIC DNA]</scope>
    <source>
        <strain evidence="1 2">YJ-S3-2</strain>
    </source>
</reference>
<dbReference type="Proteomes" id="UP000313645">
    <property type="component" value="Unassembled WGS sequence"/>
</dbReference>